<dbReference type="Pfam" id="PF10047">
    <property type="entry name" value="DUF2281"/>
    <property type="match status" value="1"/>
</dbReference>
<evidence type="ECO:0000259" key="1">
    <source>
        <dbReference type="Pfam" id="PF10047"/>
    </source>
</evidence>
<dbReference type="RefSeq" id="WP_345249366.1">
    <property type="nucleotide sequence ID" value="NZ_BAABHD010000084.1"/>
</dbReference>
<reference evidence="3" key="1">
    <citation type="journal article" date="2019" name="Int. J. Syst. Evol. Microbiol.">
        <title>The Global Catalogue of Microorganisms (GCM) 10K type strain sequencing project: providing services to taxonomists for standard genome sequencing and annotation.</title>
        <authorList>
            <consortium name="The Broad Institute Genomics Platform"/>
            <consortium name="The Broad Institute Genome Sequencing Center for Infectious Disease"/>
            <person name="Wu L."/>
            <person name="Ma J."/>
        </authorList>
    </citation>
    <scope>NUCLEOTIDE SEQUENCE [LARGE SCALE GENOMIC DNA]</scope>
    <source>
        <strain evidence="3">JCM 17927</strain>
    </source>
</reference>
<proteinExistence type="predicted"/>
<keyword evidence="3" id="KW-1185">Reference proteome</keyword>
<evidence type="ECO:0000313" key="2">
    <source>
        <dbReference type="EMBL" id="GAA4469141.1"/>
    </source>
</evidence>
<dbReference type="Proteomes" id="UP001501175">
    <property type="component" value="Unassembled WGS sequence"/>
</dbReference>
<accession>A0ABP8NLM3</accession>
<evidence type="ECO:0000313" key="3">
    <source>
        <dbReference type="Proteomes" id="UP001501175"/>
    </source>
</evidence>
<protein>
    <recommendedName>
        <fullName evidence="1">DUF2281 domain-containing protein</fullName>
    </recommendedName>
</protein>
<dbReference type="EMBL" id="BAABHD010000084">
    <property type="protein sequence ID" value="GAA4469141.1"/>
    <property type="molecule type" value="Genomic_DNA"/>
</dbReference>
<name>A0ABP8NLM3_9BACT</name>
<sequence>MTRQAIIERTLKAINQLPEEKAEEISDFAEFMMRQYEEQQISKGIQWLTANSQAFDFLNDEEDLYTEEDLKEKYNG</sequence>
<feature type="domain" description="DUF2281" evidence="1">
    <location>
        <begin position="12"/>
        <end position="42"/>
    </location>
</feature>
<dbReference type="InterPro" id="IPR018739">
    <property type="entry name" value="DUF2281"/>
</dbReference>
<gene>
    <name evidence="2" type="ORF">GCM10023189_55640</name>
</gene>
<comment type="caution">
    <text evidence="2">The sequence shown here is derived from an EMBL/GenBank/DDBJ whole genome shotgun (WGS) entry which is preliminary data.</text>
</comment>
<organism evidence="2 3">
    <name type="scientific">Nibrella saemangeumensis</name>
    <dbReference type="NCBI Taxonomy" id="1084526"/>
    <lineage>
        <taxon>Bacteria</taxon>
        <taxon>Pseudomonadati</taxon>
        <taxon>Bacteroidota</taxon>
        <taxon>Cytophagia</taxon>
        <taxon>Cytophagales</taxon>
        <taxon>Spirosomataceae</taxon>
        <taxon>Nibrella</taxon>
    </lineage>
</organism>